<dbReference type="Proteomes" id="UP000477311">
    <property type="component" value="Unassembled WGS sequence"/>
</dbReference>
<feature type="transmembrane region" description="Helical" evidence="1">
    <location>
        <begin position="28"/>
        <end position="48"/>
    </location>
</feature>
<accession>A0A6M1RTH5</accession>
<protein>
    <submittedName>
        <fullName evidence="2">Uncharacterized protein</fullName>
    </submittedName>
</protein>
<dbReference type="EMBL" id="JAAKYA010000077">
    <property type="protein sequence ID" value="NGO39965.1"/>
    <property type="molecule type" value="Genomic_DNA"/>
</dbReference>
<reference evidence="2 3" key="1">
    <citation type="submission" date="2020-02" db="EMBL/GenBank/DDBJ databases">
        <title>Draft genome sequence of Limisphaera ngatamarikiensis NGM72.4T, a thermophilic Verrucomicrobia grouped in subdivision 3.</title>
        <authorList>
            <person name="Carere C.R."/>
            <person name="Steen J."/>
            <person name="Hugenholtz P."/>
            <person name="Stott M.B."/>
        </authorList>
    </citation>
    <scope>NUCLEOTIDE SEQUENCE [LARGE SCALE GENOMIC DNA]</scope>
    <source>
        <strain evidence="2 3">NGM72.4</strain>
    </source>
</reference>
<gene>
    <name evidence="2" type="ORF">G4L39_11270</name>
</gene>
<organism evidence="2 3">
    <name type="scientific">Limisphaera ngatamarikiensis</name>
    <dbReference type="NCBI Taxonomy" id="1324935"/>
    <lineage>
        <taxon>Bacteria</taxon>
        <taxon>Pseudomonadati</taxon>
        <taxon>Verrucomicrobiota</taxon>
        <taxon>Verrucomicrobiia</taxon>
        <taxon>Limisphaerales</taxon>
        <taxon>Limisphaeraceae</taxon>
        <taxon>Limisphaera</taxon>
    </lineage>
</organism>
<keyword evidence="1" id="KW-1133">Transmembrane helix</keyword>
<evidence type="ECO:0000313" key="2">
    <source>
        <dbReference type="EMBL" id="NGO39965.1"/>
    </source>
</evidence>
<evidence type="ECO:0000313" key="3">
    <source>
        <dbReference type="Proteomes" id="UP000477311"/>
    </source>
</evidence>
<dbReference type="RefSeq" id="WP_165108278.1">
    <property type="nucleotide sequence ID" value="NZ_JAAKYA010000077.1"/>
</dbReference>
<sequence length="54" mass="6083">MKFWLAWLAYALFAVLLAAGMILAHAGNFWLLLFAVALYGIMLWRFGLTQGPSH</sequence>
<proteinExistence type="predicted"/>
<comment type="caution">
    <text evidence="2">The sequence shown here is derived from an EMBL/GenBank/DDBJ whole genome shotgun (WGS) entry which is preliminary data.</text>
</comment>
<keyword evidence="1" id="KW-0472">Membrane</keyword>
<dbReference type="AlphaFoldDB" id="A0A6M1RTH5"/>
<name>A0A6M1RTH5_9BACT</name>
<evidence type="ECO:0000256" key="1">
    <source>
        <dbReference type="SAM" id="Phobius"/>
    </source>
</evidence>
<keyword evidence="1" id="KW-0812">Transmembrane</keyword>
<keyword evidence="3" id="KW-1185">Reference proteome</keyword>